<reference evidence="2 3" key="1">
    <citation type="submission" date="2023-06" db="EMBL/GenBank/DDBJ databases">
        <title>Novel species in genus Planococcus.</title>
        <authorList>
            <person name="Ning S."/>
        </authorList>
    </citation>
    <scope>NUCLEOTIDE SEQUENCE [LARGE SCALE GENOMIC DNA]</scope>
    <source>
        <strain evidence="2 3">N028</strain>
    </source>
</reference>
<gene>
    <name evidence="2" type="ORF">QWY14_14465</name>
</gene>
<name>A0ABT8N554_9BACL</name>
<evidence type="ECO:0000259" key="1">
    <source>
        <dbReference type="Pfam" id="PF00072"/>
    </source>
</evidence>
<dbReference type="InterPro" id="IPR001789">
    <property type="entry name" value="Sig_transdc_resp-reg_receiver"/>
</dbReference>
<comment type="caution">
    <text evidence="2">The sequence shown here is derived from an EMBL/GenBank/DDBJ whole genome shotgun (WGS) entry which is preliminary data.</text>
</comment>
<keyword evidence="3" id="KW-1185">Reference proteome</keyword>
<dbReference type="SUPFAM" id="SSF52172">
    <property type="entry name" value="CheY-like"/>
    <property type="match status" value="1"/>
</dbReference>
<evidence type="ECO:0000313" key="2">
    <source>
        <dbReference type="EMBL" id="MDN7243016.1"/>
    </source>
</evidence>
<dbReference type="InterPro" id="IPR011006">
    <property type="entry name" value="CheY-like_superfamily"/>
</dbReference>
<feature type="domain" description="Response regulatory" evidence="1">
    <location>
        <begin position="3"/>
        <end position="108"/>
    </location>
</feature>
<dbReference type="RefSeq" id="WP_301724563.1">
    <property type="nucleotide sequence ID" value="NZ_JAUJWV010000002.1"/>
</dbReference>
<dbReference type="Proteomes" id="UP001172055">
    <property type="component" value="Unassembled WGS sequence"/>
</dbReference>
<organism evidence="2 3">
    <name type="scientific">Planococcus shixiaomingii</name>
    <dbReference type="NCBI Taxonomy" id="3058393"/>
    <lineage>
        <taxon>Bacteria</taxon>
        <taxon>Bacillati</taxon>
        <taxon>Bacillota</taxon>
        <taxon>Bacilli</taxon>
        <taxon>Bacillales</taxon>
        <taxon>Caryophanaceae</taxon>
        <taxon>Planococcus</taxon>
    </lineage>
</organism>
<protein>
    <submittedName>
        <fullName evidence="2">Response regulator</fullName>
    </submittedName>
</protein>
<dbReference type="Pfam" id="PF00072">
    <property type="entry name" value="Response_reg"/>
    <property type="match status" value="1"/>
</dbReference>
<evidence type="ECO:0000313" key="3">
    <source>
        <dbReference type="Proteomes" id="UP001172055"/>
    </source>
</evidence>
<dbReference type="EMBL" id="JAUJWV010000002">
    <property type="protein sequence ID" value="MDN7243016.1"/>
    <property type="molecule type" value="Genomic_DNA"/>
</dbReference>
<sequence length="154" mass="18041">MRILIIEDDQNKRKQVLDFIEETISHFDIESKSSFKSGLKELINTHYDLLLLDMSMPTFDITVSETGGKLLPFAGKEILRQMKRRKIFIPTIVITQFEKFGDYEKTLNLEELKAELERDFRDIYLGAVYYNPASSSWRDDLKEKLKNIEGVNID</sequence>
<accession>A0ABT8N554</accession>
<proteinExistence type="predicted"/>
<dbReference type="Gene3D" id="3.40.50.2300">
    <property type="match status" value="1"/>
</dbReference>